<dbReference type="EMBL" id="FMAI01000004">
    <property type="protein sequence ID" value="SCB27672.1"/>
    <property type="molecule type" value="Genomic_DNA"/>
</dbReference>
<name>A0A1C3VIR9_9BRAD</name>
<dbReference type="PRINTS" id="PR00038">
    <property type="entry name" value="HTHLUXR"/>
</dbReference>
<proteinExistence type="predicted"/>
<keyword evidence="1" id="KW-0805">Transcription regulation</keyword>
<evidence type="ECO:0000256" key="3">
    <source>
        <dbReference type="ARBA" id="ARBA00023163"/>
    </source>
</evidence>
<dbReference type="SUPFAM" id="SSF46894">
    <property type="entry name" value="C-terminal effector domain of the bipartite response regulators"/>
    <property type="match status" value="1"/>
</dbReference>
<evidence type="ECO:0000313" key="6">
    <source>
        <dbReference type="Proteomes" id="UP000199184"/>
    </source>
</evidence>
<keyword evidence="3" id="KW-0804">Transcription</keyword>
<evidence type="ECO:0000259" key="4">
    <source>
        <dbReference type="PROSITE" id="PS50043"/>
    </source>
</evidence>
<accession>A0A1C3VIR9</accession>
<dbReference type="RefSeq" id="WP_091956277.1">
    <property type="nucleotide sequence ID" value="NZ_FMAI01000004.1"/>
</dbReference>
<dbReference type="InterPro" id="IPR000792">
    <property type="entry name" value="Tscrpt_reg_LuxR_C"/>
</dbReference>
<dbReference type="GO" id="GO:0003677">
    <property type="term" value="F:DNA binding"/>
    <property type="evidence" value="ECO:0007669"/>
    <property type="project" value="UniProtKB-KW"/>
</dbReference>
<dbReference type="PROSITE" id="PS50043">
    <property type="entry name" value="HTH_LUXR_2"/>
    <property type="match status" value="1"/>
</dbReference>
<dbReference type="Pfam" id="PF03472">
    <property type="entry name" value="Autoind_bind"/>
    <property type="match status" value="1"/>
</dbReference>
<evidence type="ECO:0000313" key="5">
    <source>
        <dbReference type="EMBL" id="SCB27672.1"/>
    </source>
</evidence>
<dbReference type="Proteomes" id="UP000199184">
    <property type="component" value="Unassembled WGS sequence"/>
</dbReference>
<evidence type="ECO:0000256" key="1">
    <source>
        <dbReference type="ARBA" id="ARBA00023015"/>
    </source>
</evidence>
<dbReference type="CDD" id="cd06170">
    <property type="entry name" value="LuxR_C_like"/>
    <property type="match status" value="1"/>
</dbReference>
<dbReference type="AlphaFoldDB" id="A0A1C3VIR9"/>
<dbReference type="SMART" id="SM00421">
    <property type="entry name" value="HTH_LUXR"/>
    <property type="match status" value="1"/>
</dbReference>
<keyword evidence="6" id="KW-1185">Reference proteome</keyword>
<dbReference type="SUPFAM" id="SSF75516">
    <property type="entry name" value="Pheromone-binding domain of LuxR-like quorum-sensing transcription factors"/>
    <property type="match status" value="1"/>
</dbReference>
<dbReference type="PANTHER" id="PTHR44688">
    <property type="entry name" value="DNA-BINDING TRANSCRIPTIONAL ACTIVATOR DEVR_DOSR"/>
    <property type="match status" value="1"/>
</dbReference>
<protein>
    <submittedName>
        <fullName evidence="5">LuxR family transcriptional regulator</fullName>
    </submittedName>
</protein>
<reference evidence="6" key="1">
    <citation type="submission" date="2016-08" db="EMBL/GenBank/DDBJ databases">
        <authorList>
            <person name="Varghese N."/>
            <person name="Submissions Spin"/>
        </authorList>
    </citation>
    <scope>NUCLEOTIDE SEQUENCE [LARGE SCALE GENOMIC DNA]</scope>
    <source>
        <strain evidence="6">ERR11</strain>
    </source>
</reference>
<keyword evidence="2" id="KW-0238">DNA-binding</keyword>
<dbReference type="GO" id="GO:0006355">
    <property type="term" value="P:regulation of DNA-templated transcription"/>
    <property type="evidence" value="ECO:0007669"/>
    <property type="project" value="InterPro"/>
</dbReference>
<dbReference type="InterPro" id="IPR036693">
    <property type="entry name" value="TF_LuxR_autoind-bd_dom_sf"/>
</dbReference>
<dbReference type="PANTHER" id="PTHR44688:SF16">
    <property type="entry name" value="DNA-BINDING TRANSCRIPTIONAL ACTIVATOR DEVR_DOSR"/>
    <property type="match status" value="1"/>
</dbReference>
<gene>
    <name evidence="5" type="ORF">GA0061098_1004293</name>
</gene>
<dbReference type="InterPro" id="IPR036388">
    <property type="entry name" value="WH-like_DNA-bd_sf"/>
</dbReference>
<dbReference type="InterPro" id="IPR016032">
    <property type="entry name" value="Sig_transdc_resp-reg_C-effctor"/>
</dbReference>
<dbReference type="Gene3D" id="1.10.10.10">
    <property type="entry name" value="Winged helix-like DNA-binding domain superfamily/Winged helix DNA-binding domain"/>
    <property type="match status" value="1"/>
</dbReference>
<dbReference type="Gene3D" id="3.30.450.80">
    <property type="entry name" value="Transcription factor LuxR-like, autoinducer-binding domain"/>
    <property type="match status" value="1"/>
</dbReference>
<evidence type="ECO:0000256" key="2">
    <source>
        <dbReference type="ARBA" id="ARBA00023125"/>
    </source>
</evidence>
<dbReference type="Pfam" id="PF00196">
    <property type="entry name" value="GerE"/>
    <property type="match status" value="1"/>
</dbReference>
<dbReference type="InterPro" id="IPR005143">
    <property type="entry name" value="TF_LuxR_autoind-bd_dom"/>
</dbReference>
<organism evidence="5 6">
    <name type="scientific">Bradyrhizobium shewense</name>
    <dbReference type="NCBI Taxonomy" id="1761772"/>
    <lineage>
        <taxon>Bacteria</taxon>
        <taxon>Pseudomonadati</taxon>
        <taxon>Pseudomonadota</taxon>
        <taxon>Alphaproteobacteria</taxon>
        <taxon>Hyphomicrobiales</taxon>
        <taxon>Nitrobacteraceae</taxon>
        <taxon>Bradyrhizobium</taxon>
    </lineage>
</organism>
<feature type="domain" description="HTH luxR-type" evidence="4">
    <location>
        <begin position="197"/>
        <end position="262"/>
    </location>
</feature>
<sequence length="269" mass="29961">MAHDERWTLMSLPAAHAFSTADREALMGSFAADLERAGDLESALDALHQTLSGLGFSSFAYGMASTPRAQDGSFASPIVKTRAFPSRWDRHWSHLCDPYYRFCFTTTLPLRWVDVQAHERLSAGERACVDHLNDKNLHYGITVPMHMPNGSFAFVSAISESATRYETGSSPTIVNALFALCHQFQNTSLRRWLWHQAADTKAWLSTREKECLSLAAQGKTSDDIALILGLSCETVRSHMKRAIVHLNASNRPHAIAKAIQLRLIDMPFA</sequence>